<dbReference type="InterPro" id="IPR050553">
    <property type="entry name" value="Thioredoxin_ResA/DsbE_sf"/>
</dbReference>
<dbReference type="SUPFAM" id="SSF52833">
    <property type="entry name" value="Thioredoxin-like"/>
    <property type="match status" value="1"/>
</dbReference>
<dbReference type="EMBL" id="FOXQ01000008">
    <property type="protein sequence ID" value="SFQ30780.1"/>
    <property type="molecule type" value="Genomic_DNA"/>
</dbReference>
<dbReference type="PANTHER" id="PTHR42852:SF13">
    <property type="entry name" value="PROTEIN DIPZ"/>
    <property type="match status" value="1"/>
</dbReference>
<dbReference type="CDD" id="cd02966">
    <property type="entry name" value="TlpA_like_family"/>
    <property type="match status" value="1"/>
</dbReference>
<organism evidence="3 4">
    <name type="scientific">Parafilimonas terrae</name>
    <dbReference type="NCBI Taxonomy" id="1465490"/>
    <lineage>
        <taxon>Bacteria</taxon>
        <taxon>Pseudomonadati</taxon>
        <taxon>Bacteroidota</taxon>
        <taxon>Chitinophagia</taxon>
        <taxon>Chitinophagales</taxon>
        <taxon>Chitinophagaceae</taxon>
        <taxon>Parafilimonas</taxon>
    </lineage>
</organism>
<proteinExistence type="predicted"/>
<dbReference type="AlphaFoldDB" id="A0A1I5XFP8"/>
<dbReference type="Pfam" id="PF00578">
    <property type="entry name" value="AhpC-TSA"/>
    <property type="match status" value="1"/>
</dbReference>
<dbReference type="Gene3D" id="3.40.30.10">
    <property type="entry name" value="Glutaredoxin"/>
    <property type="match status" value="1"/>
</dbReference>
<name>A0A1I5XFP8_9BACT</name>
<dbReference type="GO" id="GO:0016853">
    <property type="term" value="F:isomerase activity"/>
    <property type="evidence" value="ECO:0007669"/>
    <property type="project" value="UniProtKB-KW"/>
</dbReference>
<accession>A0A1I5XFP8</accession>
<dbReference type="InterPro" id="IPR000866">
    <property type="entry name" value="AhpC/TSA"/>
</dbReference>
<keyword evidence="1" id="KW-0732">Signal</keyword>
<keyword evidence="4" id="KW-1185">Reference proteome</keyword>
<dbReference type="GO" id="GO:0016491">
    <property type="term" value="F:oxidoreductase activity"/>
    <property type="evidence" value="ECO:0007669"/>
    <property type="project" value="InterPro"/>
</dbReference>
<sequence length="430" mass="49084">MKYFLLLLFCLTVKFADAQNKTGKTIHPLNVGDTVVDFTFRQMLNYPSKTARLSDFKGKLIILDMWSTYCGSCIEAFPKMQALQDKFKDRIQVLLVNPYPAEDDPDERVKQVLTRVKQRTGLTLTVPMPLHDTMLNHLFPHETVPHVIVINEKGLIIGSTYSWAVTPESIQALLAGEKIRFPVKNDWGFDKNTPLFVDGNGGDGSNFIYRSIITPYKDGIPAFIGSQELNEGKAKRFYVINYPLLTLYQLAYPEVLKYPANRTIIEVKDSSGFMLHQDAEKDNKNSYCYEVIVPASPVEVKTYMRQDLQRTFHAIAFNEERNLKCYVLKKVGNGDTVSLKADSAATDIERTSLHKYMHNQPLSRFIDMLNYMLPAPVIDATGLTKNISFDFPFDIYSYNVQQWNGFLSKYGLALEETERNMEVAVIKASW</sequence>
<dbReference type="GO" id="GO:0016209">
    <property type="term" value="F:antioxidant activity"/>
    <property type="evidence" value="ECO:0007669"/>
    <property type="project" value="InterPro"/>
</dbReference>
<gene>
    <name evidence="3" type="ORF">SAMN05444277_108152</name>
</gene>
<dbReference type="RefSeq" id="WP_090659606.1">
    <property type="nucleotide sequence ID" value="NZ_FOXQ01000008.1"/>
</dbReference>
<keyword evidence="3" id="KW-0413">Isomerase</keyword>
<dbReference type="PROSITE" id="PS51352">
    <property type="entry name" value="THIOREDOXIN_2"/>
    <property type="match status" value="1"/>
</dbReference>
<evidence type="ECO:0000256" key="1">
    <source>
        <dbReference type="SAM" id="SignalP"/>
    </source>
</evidence>
<dbReference type="InterPro" id="IPR017801">
    <property type="entry name" value="DUF3738"/>
</dbReference>
<feature type="domain" description="Thioredoxin" evidence="2">
    <location>
        <begin position="29"/>
        <end position="179"/>
    </location>
</feature>
<dbReference type="InterPro" id="IPR013766">
    <property type="entry name" value="Thioredoxin_domain"/>
</dbReference>
<dbReference type="PANTHER" id="PTHR42852">
    <property type="entry name" value="THIOL:DISULFIDE INTERCHANGE PROTEIN DSBE"/>
    <property type="match status" value="1"/>
</dbReference>
<reference evidence="3 4" key="1">
    <citation type="submission" date="2016-10" db="EMBL/GenBank/DDBJ databases">
        <authorList>
            <person name="de Groot N.N."/>
        </authorList>
    </citation>
    <scope>NUCLEOTIDE SEQUENCE [LARGE SCALE GENOMIC DNA]</scope>
    <source>
        <strain evidence="3 4">DSM 28286</strain>
    </source>
</reference>
<dbReference type="OrthoDB" id="793244at2"/>
<evidence type="ECO:0000313" key="4">
    <source>
        <dbReference type="Proteomes" id="UP000199031"/>
    </source>
</evidence>
<evidence type="ECO:0000313" key="3">
    <source>
        <dbReference type="EMBL" id="SFQ30780.1"/>
    </source>
</evidence>
<dbReference type="InterPro" id="IPR036249">
    <property type="entry name" value="Thioredoxin-like_sf"/>
</dbReference>
<dbReference type="STRING" id="1465490.SAMN05444277_108152"/>
<protein>
    <submittedName>
        <fullName evidence="3">Thiol-disulfide isomerase or thioredoxin</fullName>
    </submittedName>
</protein>
<feature type="signal peptide" evidence="1">
    <location>
        <begin position="1"/>
        <end position="18"/>
    </location>
</feature>
<feature type="chain" id="PRO_5011459426" evidence="1">
    <location>
        <begin position="19"/>
        <end position="430"/>
    </location>
</feature>
<evidence type="ECO:0000259" key="2">
    <source>
        <dbReference type="PROSITE" id="PS51352"/>
    </source>
</evidence>
<dbReference type="Proteomes" id="UP000199031">
    <property type="component" value="Unassembled WGS sequence"/>
</dbReference>
<dbReference type="Pfam" id="PF12543">
    <property type="entry name" value="DUF3738"/>
    <property type="match status" value="1"/>
</dbReference>